<proteinExistence type="inferred from homology"/>
<evidence type="ECO:0000256" key="4">
    <source>
        <dbReference type="ARBA" id="ARBA00022729"/>
    </source>
</evidence>
<dbReference type="PANTHER" id="PTHR43649:SF31">
    <property type="entry name" value="SN-GLYCEROL-3-PHOSPHATE-BINDING PERIPLASMIC PROTEIN UGPB"/>
    <property type="match status" value="1"/>
</dbReference>
<dbReference type="InterPro" id="IPR050490">
    <property type="entry name" value="Bact_solute-bd_prot1"/>
</dbReference>
<comment type="caution">
    <text evidence="6">The sequence shown here is derived from an EMBL/GenBank/DDBJ whole genome shotgun (WGS) entry which is preliminary data.</text>
</comment>
<dbReference type="GO" id="GO:0030313">
    <property type="term" value="C:cell envelope"/>
    <property type="evidence" value="ECO:0007669"/>
    <property type="project" value="UniProtKB-SubCell"/>
</dbReference>
<dbReference type="STRING" id="1423764.FC95_GL002116"/>
<name>A0A511DYK7_LENKE</name>
<keyword evidence="5" id="KW-0574">Periplasm</keyword>
<dbReference type="RefSeq" id="WP_371861720.1">
    <property type="nucleotide sequence ID" value="NZ_BJVK01000025.1"/>
</dbReference>
<organism evidence="6 7">
    <name type="scientific">Lentilactobacillus kefiri</name>
    <name type="common">Lactobacillus kefiri</name>
    <dbReference type="NCBI Taxonomy" id="33962"/>
    <lineage>
        <taxon>Bacteria</taxon>
        <taxon>Bacillati</taxon>
        <taxon>Bacillota</taxon>
        <taxon>Bacilli</taxon>
        <taxon>Lactobacillales</taxon>
        <taxon>Lactobacillaceae</taxon>
        <taxon>Lentilactobacillus</taxon>
    </lineage>
</organism>
<evidence type="ECO:0000256" key="3">
    <source>
        <dbReference type="ARBA" id="ARBA00022448"/>
    </source>
</evidence>
<keyword evidence="7" id="KW-1185">Reference proteome</keyword>
<evidence type="ECO:0000256" key="5">
    <source>
        <dbReference type="ARBA" id="ARBA00022764"/>
    </source>
</evidence>
<evidence type="ECO:0000256" key="2">
    <source>
        <dbReference type="ARBA" id="ARBA00008520"/>
    </source>
</evidence>
<protein>
    <submittedName>
        <fullName evidence="6">ABC transporter substrate-binding protein</fullName>
    </submittedName>
</protein>
<sequence>MGNIVKFIRNHWISLGLAVFLCFGAAVVSSAYKQTAAASGRTKIVFWHEMGGPAEVALDQMVTDFNNSQNKYEVVPQYEGSYDEAVQKIIQTHGSKSSPALFQSFDISTAQIMHTQYATPIQKFITKEHYDMSPIAPAAKAFFSNNGKQLSMPFNISQPVMYYNASLLKKYHIPTPSKSPSYSEITKTAKELYQRSHHQVKGMTMEINGWLMEEALANAHQLLVNHQDGHAGAPDKINLNNPTSQKYLKWLQENIHAKDFMNYGSGSNAAANEIAGFMSGKVGIFFNTSAYISQLTVNPKLKLGISYCPHPDGVKRNGVSIGGASLWIGKDKSKNVQNGAFEFIKYALKPEEQAKWQKATGYMAINKNAENTKTLKDLYAKYPEAKVPFEQLSTVKPNNANSGLLMEGMQYTRQLEQTAMEQTYEGANIDSTLNSVNNQMNSNLQRINKANNNFKTVQ</sequence>
<dbReference type="GO" id="GO:0055085">
    <property type="term" value="P:transmembrane transport"/>
    <property type="evidence" value="ECO:0007669"/>
    <property type="project" value="InterPro"/>
</dbReference>
<dbReference type="PANTHER" id="PTHR43649">
    <property type="entry name" value="ARABINOSE-BINDING PROTEIN-RELATED"/>
    <property type="match status" value="1"/>
</dbReference>
<dbReference type="EMBL" id="BJVK01000025">
    <property type="protein sequence ID" value="GEL28884.1"/>
    <property type="molecule type" value="Genomic_DNA"/>
</dbReference>
<dbReference type="PROSITE" id="PS01037">
    <property type="entry name" value="SBP_BACTERIAL_1"/>
    <property type="match status" value="1"/>
</dbReference>
<comment type="similarity">
    <text evidence="2">Belongs to the bacterial solute-binding protein 1 family.</text>
</comment>
<gene>
    <name evidence="6" type="primary">ugpB</name>
    <name evidence="6" type="ORF">LKE01_17040</name>
</gene>
<dbReference type="InterPro" id="IPR006059">
    <property type="entry name" value="SBP"/>
</dbReference>
<dbReference type="Proteomes" id="UP000321893">
    <property type="component" value="Unassembled WGS sequence"/>
</dbReference>
<dbReference type="AlphaFoldDB" id="A0A511DYK7"/>
<keyword evidence="4" id="KW-0732">Signal</keyword>
<dbReference type="InterPro" id="IPR006061">
    <property type="entry name" value="SBP_1_CS"/>
</dbReference>
<dbReference type="CDD" id="cd14748">
    <property type="entry name" value="PBP2_UgpB"/>
    <property type="match status" value="1"/>
</dbReference>
<evidence type="ECO:0000256" key="1">
    <source>
        <dbReference type="ARBA" id="ARBA00004196"/>
    </source>
</evidence>
<comment type="subcellular location">
    <subcellularLocation>
        <location evidence="1">Cell envelope</location>
    </subcellularLocation>
</comment>
<dbReference type="Gene3D" id="3.40.190.10">
    <property type="entry name" value="Periplasmic binding protein-like II"/>
    <property type="match status" value="2"/>
</dbReference>
<reference evidence="6" key="1">
    <citation type="submission" date="2019-07" db="EMBL/GenBank/DDBJ databases">
        <title>Whole genome shotgun sequence of Lactobacillus kefiri NBRC 15888.</title>
        <authorList>
            <person name="Hosoyama A."/>
            <person name="Uohara A."/>
            <person name="Ohji S."/>
            <person name="Ichikawa N."/>
        </authorList>
    </citation>
    <scope>NUCLEOTIDE SEQUENCE [LARGE SCALE GENOMIC DNA]</scope>
    <source>
        <strain evidence="6">NBRC 15888</strain>
    </source>
</reference>
<accession>A0A511DYK7</accession>
<evidence type="ECO:0000313" key="6">
    <source>
        <dbReference type="EMBL" id="GEL28884.1"/>
    </source>
</evidence>
<evidence type="ECO:0000313" key="7">
    <source>
        <dbReference type="Proteomes" id="UP000321893"/>
    </source>
</evidence>
<dbReference type="Pfam" id="PF13416">
    <property type="entry name" value="SBP_bac_8"/>
    <property type="match status" value="1"/>
</dbReference>
<keyword evidence="3" id="KW-0813">Transport</keyword>
<dbReference type="SUPFAM" id="SSF53850">
    <property type="entry name" value="Periplasmic binding protein-like II"/>
    <property type="match status" value="1"/>
</dbReference>